<accession>A0A0V0QIY1</accession>
<dbReference type="InParanoid" id="A0A0V0QIY1"/>
<dbReference type="OMA" id="SILYNWF"/>
<feature type="transmembrane region" description="Helical" evidence="6">
    <location>
        <begin position="57"/>
        <end position="77"/>
    </location>
</feature>
<comment type="caution">
    <text evidence="7">The sequence shown here is derived from an EMBL/GenBank/DDBJ whole genome shotgun (WGS) entry which is preliminary data.</text>
</comment>
<feature type="transmembrane region" description="Helical" evidence="6">
    <location>
        <begin position="187"/>
        <end position="205"/>
    </location>
</feature>
<dbReference type="AlphaFoldDB" id="A0A0V0QIY1"/>
<dbReference type="Pfam" id="PF01066">
    <property type="entry name" value="CDP-OH_P_transf"/>
    <property type="match status" value="1"/>
</dbReference>
<feature type="transmembrane region" description="Helical" evidence="6">
    <location>
        <begin position="146"/>
        <end position="167"/>
    </location>
</feature>
<evidence type="ECO:0000313" key="7">
    <source>
        <dbReference type="EMBL" id="KRX02194.1"/>
    </source>
</evidence>
<gene>
    <name evidence="7" type="ORF">PPERSA_06389</name>
</gene>
<dbReference type="OrthoDB" id="290232at2759"/>
<evidence type="ECO:0000256" key="2">
    <source>
        <dbReference type="ARBA" id="ARBA00010441"/>
    </source>
</evidence>
<feature type="transmembrane region" description="Helical" evidence="6">
    <location>
        <begin position="262"/>
        <end position="281"/>
    </location>
</feature>
<proteinExistence type="inferred from homology"/>
<dbReference type="InterPro" id="IPR048254">
    <property type="entry name" value="CDP_ALCOHOL_P_TRANSF_CS"/>
</dbReference>
<keyword evidence="6" id="KW-1133">Transmembrane helix</keyword>
<dbReference type="GO" id="GO:0016780">
    <property type="term" value="F:phosphotransferase activity, for other substituted phosphate groups"/>
    <property type="evidence" value="ECO:0007669"/>
    <property type="project" value="InterPro"/>
</dbReference>
<feature type="transmembrane region" description="Helical" evidence="6">
    <location>
        <begin position="211"/>
        <end position="228"/>
    </location>
</feature>
<dbReference type="Gene3D" id="1.20.120.1760">
    <property type="match status" value="1"/>
</dbReference>
<feature type="transmembrane region" description="Helical" evidence="6">
    <location>
        <begin position="358"/>
        <end position="377"/>
    </location>
</feature>
<feature type="transmembrane region" description="Helical" evidence="6">
    <location>
        <begin position="293"/>
        <end position="315"/>
    </location>
</feature>
<keyword evidence="3 5" id="KW-0808">Transferase</keyword>
<evidence type="ECO:0008006" key="9">
    <source>
        <dbReference type="Google" id="ProtNLM"/>
    </source>
</evidence>
<evidence type="ECO:0000256" key="1">
    <source>
        <dbReference type="ARBA" id="ARBA00004370"/>
    </source>
</evidence>
<keyword evidence="4 6" id="KW-0472">Membrane</keyword>
<name>A0A0V0QIY1_PSEPJ</name>
<dbReference type="PROSITE" id="PS00379">
    <property type="entry name" value="CDP_ALCOHOL_P_TRANSF"/>
    <property type="match status" value="1"/>
</dbReference>
<dbReference type="Proteomes" id="UP000054937">
    <property type="component" value="Unassembled WGS sequence"/>
</dbReference>
<dbReference type="InterPro" id="IPR000462">
    <property type="entry name" value="CDP-OH_P_trans"/>
</dbReference>
<evidence type="ECO:0000313" key="8">
    <source>
        <dbReference type="Proteomes" id="UP000054937"/>
    </source>
</evidence>
<protein>
    <recommendedName>
        <fullName evidence="9">CDP-alcohol phosphatidyltransferase</fullName>
    </recommendedName>
</protein>
<sequence>MKKLLLEYKYINPEEATRIRQFKYQGGSVSILYEYLWSPLCQFLVEKLPKTIAPNTITIIAFFQHFIVHLLMVYYSPDLKQQVPGALLFIQGLSTLAYQILDNMDGKQARRTGASSPLGMLFDHFLDSCNSWVLGLNFLICMGTGYSRIVLFATLINCYIVFFIAMLSQYYKGVLILARVNGVDEGLPVLWGLHIFTAFVGVNFWQQQAFSGISVGEVLALVLILVGIKEVVQFLHMIFNDVCYIQLTKEEEKHIFSLAHKIKSLVPCVLLFLVFASFALAGNDEYFYQNYCYYVFVVIMGMLFSKVTLHVQIAHLSNDIGFKQMRYSFVLVSFIIIINNVSRLFLGENFWSFGTTMILLFIYSFITFWHTCVNVVIQLSQILKIQVFSLKYLEQQDKKN</sequence>
<comment type="similarity">
    <text evidence="2 5">Belongs to the CDP-alcohol phosphatidyltransferase class-I family.</text>
</comment>
<dbReference type="GO" id="GO:0016020">
    <property type="term" value="C:membrane"/>
    <property type="evidence" value="ECO:0007669"/>
    <property type="project" value="UniProtKB-SubCell"/>
</dbReference>
<dbReference type="InterPro" id="IPR043130">
    <property type="entry name" value="CDP-OH_PTrfase_TM_dom"/>
</dbReference>
<keyword evidence="8" id="KW-1185">Reference proteome</keyword>
<evidence type="ECO:0000256" key="5">
    <source>
        <dbReference type="RuleBase" id="RU003750"/>
    </source>
</evidence>
<evidence type="ECO:0000256" key="6">
    <source>
        <dbReference type="SAM" id="Phobius"/>
    </source>
</evidence>
<reference evidence="7 8" key="1">
    <citation type="journal article" date="2015" name="Sci. Rep.">
        <title>Genome of the facultative scuticociliatosis pathogen Pseudocohnilembus persalinus provides insight into its virulence through horizontal gene transfer.</title>
        <authorList>
            <person name="Xiong J."/>
            <person name="Wang G."/>
            <person name="Cheng J."/>
            <person name="Tian M."/>
            <person name="Pan X."/>
            <person name="Warren A."/>
            <person name="Jiang C."/>
            <person name="Yuan D."/>
            <person name="Miao W."/>
        </authorList>
    </citation>
    <scope>NUCLEOTIDE SEQUENCE [LARGE SCALE GENOMIC DNA]</scope>
    <source>
        <strain evidence="7">36N120E</strain>
    </source>
</reference>
<dbReference type="InterPro" id="IPR014472">
    <property type="entry name" value="CHOPT"/>
</dbReference>
<feature type="transmembrane region" description="Helical" evidence="6">
    <location>
        <begin position="327"/>
        <end position="346"/>
    </location>
</feature>
<keyword evidence="6" id="KW-0812">Transmembrane</keyword>
<evidence type="ECO:0000256" key="4">
    <source>
        <dbReference type="ARBA" id="ARBA00023136"/>
    </source>
</evidence>
<comment type="subcellular location">
    <subcellularLocation>
        <location evidence="1">Membrane</location>
    </subcellularLocation>
</comment>
<dbReference type="PIRSF" id="PIRSF015665">
    <property type="entry name" value="CHOPT"/>
    <property type="match status" value="1"/>
</dbReference>
<evidence type="ECO:0000256" key="3">
    <source>
        <dbReference type="ARBA" id="ARBA00022679"/>
    </source>
</evidence>
<dbReference type="GO" id="GO:0008654">
    <property type="term" value="P:phospholipid biosynthetic process"/>
    <property type="evidence" value="ECO:0007669"/>
    <property type="project" value="InterPro"/>
</dbReference>
<dbReference type="EMBL" id="LDAU01000157">
    <property type="protein sequence ID" value="KRX02194.1"/>
    <property type="molecule type" value="Genomic_DNA"/>
</dbReference>
<dbReference type="PANTHER" id="PTHR10414">
    <property type="entry name" value="ETHANOLAMINEPHOSPHOTRANSFERASE"/>
    <property type="match status" value="1"/>
</dbReference>
<feature type="transmembrane region" description="Helical" evidence="6">
    <location>
        <begin position="83"/>
        <end position="101"/>
    </location>
</feature>
<organism evidence="7 8">
    <name type="scientific">Pseudocohnilembus persalinus</name>
    <name type="common">Ciliate</name>
    <dbReference type="NCBI Taxonomy" id="266149"/>
    <lineage>
        <taxon>Eukaryota</taxon>
        <taxon>Sar</taxon>
        <taxon>Alveolata</taxon>
        <taxon>Ciliophora</taxon>
        <taxon>Intramacronucleata</taxon>
        <taxon>Oligohymenophorea</taxon>
        <taxon>Scuticociliatia</taxon>
        <taxon>Philasterida</taxon>
        <taxon>Pseudocohnilembidae</taxon>
        <taxon>Pseudocohnilembus</taxon>
    </lineage>
</organism>
<dbReference type="PANTHER" id="PTHR10414:SF37">
    <property type="entry name" value="BB IN A BOXCAR, ISOFORM C"/>
    <property type="match status" value="1"/>
</dbReference>